<reference evidence="6" key="1">
    <citation type="submission" date="2023-10" db="EMBL/GenBank/DDBJ databases">
        <authorList>
            <person name="Chen Y."/>
            <person name="Shah S."/>
            <person name="Dougan E. K."/>
            <person name="Thang M."/>
            <person name="Chan C."/>
        </authorList>
    </citation>
    <scope>NUCLEOTIDE SEQUENCE [LARGE SCALE GENOMIC DNA]</scope>
</reference>
<name>A0ABN9PYZ8_9DINO</name>
<dbReference type="PROSITE" id="PS50157">
    <property type="entry name" value="ZINC_FINGER_C2H2_2"/>
    <property type="match status" value="1"/>
</dbReference>
<sequence length="1892" mass="215907">MTQDWKHQRAWEQATGSSHTSRGHPVGAQPWPWRSGSQTRRRRTYGKNDDQSWQQDRDGHDQYDGNASTRHNSHCQQQDAKDEHAHHFTHHGEDTHKKGSRARSTHRTTTRTQSRKHYGAHNFFDGFQFSKKQREILDQVLPADDVRMQSHESFSTPPLEEDMRRLWVTTKRGRIARLADQAQGARAVGVDDAKIVAELSVNKAMLLLTLSPDERVHYYRRCIDTTVRRKNALKDDIRKMQTELDNTEGSLRILRALLQESKSKRDDATPDLEYDDFYSDNDESEKEKRIHREIEGALTAIIPGPYELPHPHADIYLEQATSHFGSQAPDLHDVTVTTTSHVGSMHARKFNGSDVHNETPEYHSAITIDYFPGIEDTFLDNSSEMDSGNFHLDDDAIRTRLLARAFSSIVSKSHNMKLNDRSTTNTTGEIMAIVQALMWSIAVAEPQPICIHTDCETAINICMGRATASADEHLARFMKVIFDTLKNENDITLHHVPSHEGMPWNELADGISKRTRKRYERGHDYDTIPHNFRDIIADTKYYQWESILQPDHPDRAAYPLREGATLRFGLPTRNASVRHLMAPKTVSAKETKIELSIATYNAESVRESDAQQQKKFTKAARLAHQWRGPLLRRQFQEKRLHIIGIQEARNERRTTTGNGYFIISSPHDHYNAGCELWINVEEPYAYNKDGPQHFEPRHCHVLISEPRILIVKVTTDCINTTICVFHAPHSKKGPQERQDFWQRLQKLVQQHRPNLMLADANGRLGSVQSTSVGPAGLSQTEDSNGKELHEIAAAGHYVIANTVISNGDEHHTWTDAYGHKHRIDYIIADDTLISHITDVKTLADIETMKKHRQGQHHREDHLPVTARACWTVRHTAPKQLFPKIDKHQLNDEKAVETFKMHLDATVLPSWGTDYDEHIHQYMLTIMDAATSAFKRSGKKKYQEYISETTLDFVLSRRKFMKLLRKATTHGATASTTKRRIQRLINDIHNDPTLQMTPEAIHTTYCETYMLNYAAANFPYNPDYHGFLQHVRHWIDATRKVIVKMTDRDYDAFLEEQAQKAMDAKRTGDTYTEWKYTKKLLLFGGRKRRKRQAYPMMNAADGTVLDSSTSKADAATRHFGHNEAADILSAQDVVDRYNAKEDRTDPAQPRRTRHVNNFASIYELTDILHKARPHRAPGPDRVSDDFSKIAPRQMARHMHPIITKAALFCREGVALKGSRMTYFWKGKGSEEDLNNQRSITLANTVIKHHYRYIRQCMKDLIPTMLFSTQTGGRHHYSTDINHMTMRLLSNTAYHLKHDMVIIMIDLKAAFHKVVNQLVYNFTQTKEQLDDLLAHIDIPHVMLPAIEALMTDNGIVNQHVDNQHIVDMLTEAHTGTWFYIDDQCSYAAPRLGTRPGVPTADFTFNMLMADVTRDYHDHAVEDGATFDIPHAPPRLRACDHNATLSSTSFVDDVKAAASTADGTMIHALITKMWGHLIRATLRRGLPINTKKSSFIVYPNTVAGKRATRTMIRDNHSITDMGLCVTIARSTKLLGAMFNDRNDMGQETAARTIALRETTGPLRRTLFQRQAISIQTKIHYLESFGYSRLLFNAGTWLITTARDYHRINTAYVTAARQAIGITHKAMKDKHITNEQILARAQLPNLEDRLRWLRLRELLRLIKGCPYETQALIDYDIEANGTWTQTINNDIHTCRQHCDGTRITTAPKDIIDFIKAARNDMHTVKSFITSTYKRAQDSSSDRAAQDQLRADLSLTATALGVPPLPRQAGTTTPAPARVMCYHCGATFKTKAAHNKHVYAVHQDKHTIDNYIVGDTCQVCLKYFYTANRLTKHVKSSHQCAATLMQFGAKPPTEDIDAHKEEDDRYGGHMGDFCGPPNDNHGEHHPAEYRLVTTPSR</sequence>
<feature type="coiled-coil region" evidence="2">
    <location>
        <begin position="223"/>
        <end position="257"/>
    </location>
</feature>
<accession>A0ABN9PYZ8</accession>
<feature type="compositionally biased region" description="Basic and acidic residues" evidence="3">
    <location>
        <begin position="46"/>
        <end position="63"/>
    </location>
</feature>
<dbReference type="InterPro" id="IPR036691">
    <property type="entry name" value="Endo/exonu/phosph_ase_sf"/>
</dbReference>
<dbReference type="Pfam" id="PF00075">
    <property type="entry name" value="RNase_H"/>
    <property type="match status" value="1"/>
</dbReference>
<dbReference type="SUPFAM" id="SSF53098">
    <property type="entry name" value="Ribonuclease H-like"/>
    <property type="match status" value="1"/>
</dbReference>
<dbReference type="PANTHER" id="PTHR47027:SF20">
    <property type="entry name" value="REVERSE TRANSCRIPTASE-LIKE PROTEIN WITH RNA-DIRECTED DNA POLYMERASE DOMAIN"/>
    <property type="match status" value="1"/>
</dbReference>
<evidence type="ECO:0000256" key="3">
    <source>
        <dbReference type="SAM" id="MobiDB-lite"/>
    </source>
</evidence>
<evidence type="ECO:0000313" key="7">
    <source>
        <dbReference type="Proteomes" id="UP001189429"/>
    </source>
</evidence>
<dbReference type="Gene3D" id="3.60.10.10">
    <property type="entry name" value="Endonuclease/exonuclease/phosphatase"/>
    <property type="match status" value="1"/>
</dbReference>
<feature type="compositionally biased region" description="Basic and acidic residues" evidence="3">
    <location>
        <begin position="1"/>
        <end position="10"/>
    </location>
</feature>
<proteinExistence type="predicted"/>
<gene>
    <name evidence="6" type="ORF">PCOR1329_LOCUS6495</name>
</gene>
<dbReference type="Gene3D" id="3.30.160.60">
    <property type="entry name" value="Classic Zinc Finger"/>
    <property type="match status" value="1"/>
</dbReference>
<feature type="region of interest" description="Disordered" evidence="3">
    <location>
        <begin position="262"/>
        <end position="286"/>
    </location>
</feature>
<keyword evidence="1" id="KW-0863">Zinc-finger</keyword>
<dbReference type="Gene3D" id="3.30.420.10">
    <property type="entry name" value="Ribonuclease H-like superfamily/Ribonuclease H"/>
    <property type="match status" value="1"/>
</dbReference>
<feature type="compositionally biased region" description="Acidic residues" evidence="3">
    <location>
        <begin position="269"/>
        <end position="284"/>
    </location>
</feature>
<evidence type="ECO:0000259" key="4">
    <source>
        <dbReference type="PROSITE" id="PS50157"/>
    </source>
</evidence>
<keyword evidence="1" id="KW-0862">Zinc</keyword>
<dbReference type="SMART" id="SM00355">
    <property type="entry name" value="ZnF_C2H2"/>
    <property type="match status" value="2"/>
</dbReference>
<dbReference type="PANTHER" id="PTHR47027">
    <property type="entry name" value="REVERSE TRANSCRIPTASE DOMAIN-CONTAINING PROTEIN"/>
    <property type="match status" value="1"/>
</dbReference>
<dbReference type="PROSITE" id="PS50879">
    <property type="entry name" value="RNASE_H_1"/>
    <property type="match status" value="1"/>
</dbReference>
<protein>
    <recommendedName>
        <fullName evidence="8">C2H2-type domain-containing protein</fullName>
    </recommendedName>
</protein>
<evidence type="ECO:0000313" key="6">
    <source>
        <dbReference type="EMBL" id="CAK0797405.1"/>
    </source>
</evidence>
<feature type="compositionally biased region" description="Basic and acidic residues" evidence="3">
    <location>
        <begin position="79"/>
        <end position="97"/>
    </location>
</feature>
<dbReference type="InterPro" id="IPR013087">
    <property type="entry name" value="Znf_C2H2_type"/>
</dbReference>
<organism evidence="6 7">
    <name type="scientific">Prorocentrum cordatum</name>
    <dbReference type="NCBI Taxonomy" id="2364126"/>
    <lineage>
        <taxon>Eukaryota</taxon>
        <taxon>Sar</taxon>
        <taxon>Alveolata</taxon>
        <taxon>Dinophyceae</taxon>
        <taxon>Prorocentrales</taxon>
        <taxon>Prorocentraceae</taxon>
        <taxon>Prorocentrum</taxon>
    </lineage>
</organism>
<feature type="region of interest" description="Disordered" evidence="3">
    <location>
        <begin position="1"/>
        <end position="115"/>
    </location>
</feature>
<feature type="domain" description="RNase H type-1" evidence="5">
    <location>
        <begin position="371"/>
        <end position="517"/>
    </location>
</feature>
<keyword evidence="1" id="KW-0479">Metal-binding</keyword>
<evidence type="ECO:0000256" key="1">
    <source>
        <dbReference type="PROSITE-ProRule" id="PRU00042"/>
    </source>
</evidence>
<feature type="compositionally biased region" description="Basic residues" evidence="3">
    <location>
        <begin position="98"/>
        <end position="115"/>
    </location>
</feature>
<keyword evidence="2" id="KW-0175">Coiled coil</keyword>
<dbReference type="SUPFAM" id="SSF56219">
    <property type="entry name" value="DNase I-like"/>
    <property type="match status" value="1"/>
</dbReference>
<dbReference type="InterPro" id="IPR036397">
    <property type="entry name" value="RNaseH_sf"/>
</dbReference>
<keyword evidence="7" id="KW-1185">Reference proteome</keyword>
<feature type="domain" description="C2H2-type" evidence="4">
    <location>
        <begin position="1774"/>
        <end position="1802"/>
    </location>
</feature>
<dbReference type="PROSITE" id="PS00028">
    <property type="entry name" value="ZINC_FINGER_C2H2_1"/>
    <property type="match status" value="2"/>
</dbReference>
<dbReference type="InterPro" id="IPR002156">
    <property type="entry name" value="RNaseH_domain"/>
</dbReference>
<evidence type="ECO:0000256" key="2">
    <source>
        <dbReference type="SAM" id="Coils"/>
    </source>
</evidence>
<feature type="region of interest" description="Disordered" evidence="3">
    <location>
        <begin position="1862"/>
        <end position="1892"/>
    </location>
</feature>
<dbReference type="EMBL" id="CAUYUJ010001742">
    <property type="protein sequence ID" value="CAK0797405.1"/>
    <property type="molecule type" value="Genomic_DNA"/>
</dbReference>
<feature type="compositionally biased region" description="Polar residues" evidence="3">
    <location>
        <begin position="65"/>
        <end position="78"/>
    </location>
</feature>
<evidence type="ECO:0000259" key="5">
    <source>
        <dbReference type="PROSITE" id="PS50879"/>
    </source>
</evidence>
<evidence type="ECO:0008006" key="8">
    <source>
        <dbReference type="Google" id="ProtNLM"/>
    </source>
</evidence>
<dbReference type="InterPro" id="IPR012337">
    <property type="entry name" value="RNaseH-like_sf"/>
</dbReference>
<comment type="caution">
    <text evidence="6">The sequence shown here is derived from an EMBL/GenBank/DDBJ whole genome shotgun (WGS) entry which is preliminary data.</text>
</comment>
<dbReference type="Proteomes" id="UP001189429">
    <property type="component" value="Unassembled WGS sequence"/>
</dbReference>